<comment type="caution">
    <text evidence="1">The sequence shown here is derived from an EMBL/GenBank/DDBJ whole genome shotgun (WGS) entry which is preliminary data.</text>
</comment>
<dbReference type="EMBL" id="ANJA01000965">
    <property type="protein sequence ID" value="ETO80783.1"/>
    <property type="molecule type" value="Genomic_DNA"/>
</dbReference>
<dbReference type="Proteomes" id="UP000028582">
    <property type="component" value="Unassembled WGS sequence"/>
</dbReference>
<sequence length="257" mass="29186">MGVHRSSVYRWRKQKTKLEDDKKNGSKFYVNPKEYEAQRVHYLNLENSRHSVSQLCCPSVVDCAISKEKSSCHSARYAQEINSAKRYAVEMNGVLSCHNDYEKSTQVSTTWTRRRSLLTTPENLQWPTVKHAILTSFKAQSKTQDDAAFLCASAIGVKLKQFIVFAGKPGCRVASQVTSQSCGCISAEYTVQEKAWCDHSIMKESISNVCHPSVTGAECYFEQSKRSRDDKHSRNARDRAYNAGYLYVYIHTDQPTV</sequence>
<name>A0A081APH2_PHYNI</name>
<dbReference type="AlphaFoldDB" id="A0A081APH2"/>
<organism evidence="1 2">
    <name type="scientific">Phytophthora nicotianae P1976</name>
    <dbReference type="NCBI Taxonomy" id="1317066"/>
    <lineage>
        <taxon>Eukaryota</taxon>
        <taxon>Sar</taxon>
        <taxon>Stramenopiles</taxon>
        <taxon>Oomycota</taxon>
        <taxon>Peronosporomycetes</taxon>
        <taxon>Peronosporales</taxon>
        <taxon>Peronosporaceae</taxon>
        <taxon>Phytophthora</taxon>
    </lineage>
</organism>
<reference evidence="1 2" key="1">
    <citation type="submission" date="2013-11" db="EMBL/GenBank/DDBJ databases">
        <title>The Genome Sequence of Phytophthora parasitica P1976.</title>
        <authorList>
            <consortium name="The Broad Institute Genomics Platform"/>
            <person name="Russ C."/>
            <person name="Tyler B."/>
            <person name="Panabieres F."/>
            <person name="Shan W."/>
            <person name="Tripathy S."/>
            <person name="Grunwald N."/>
            <person name="Machado M."/>
            <person name="Johnson C.S."/>
            <person name="Walker B."/>
            <person name="Young S."/>
            <person name="Zeng Q."/>
            <person name="Gargeya S."/>
            <person name="Fitzgerald M."/>
            <person name="Haas B."/>
            <person name="Abouelleil A."/>
            <person name="Allen A.W."/>
            <person name="Alvarado L."/>
            <person name="Arachchi H.M."/>
            <person name="Berlin A.M."/>
            <person name="Chapman S.B."/>
            <person name="Gainer-Dewar J."/>
            <person name="Goldberg J."/>
            <person name="Griggs A."/>
            <person name="Gujja S."/>
            <person name="Hansen M."/>
            <person name="Howarth C."/>
            <person name="Imamovic A."/>
            <person name="Ireland A."/>
            <person name="Larimer J."/>
            <person name="McCowan C."/>
            <person name="Murphy C."/>
            <person name="Pearson M."/>
            <person name="Poon T.W."/>
            <person name="Priest M."/>
            <person name="Roberts A."/>
            <person name="Saif S."/>
            <person name="Shea T."/>
            <person name="Sisk P."/>
            <person name="Sykes S."/>
            <person name="Wortman J."/>
            <person name="Nusbaum C."/>
            <person name="Birren B."/>
        </authorList>
    </citation>
    <scope>NUCLEOTIDE SEQUENCE [LARGE SCALE GENOMIC DNA]</scope>
    <source>
        <strain evidence="1 2">P1976</strain>
    </source>
</reference>
<protein>
    <submittedName>
        <fullName evidence="1">Uncharacterized protein</fullName>
    </submittedName>
</protein>
<gene>
    <name evidence="1" type="ORF">F444_04788</name>
</gene>
<proteinExistence type="predicted"/>
<evidence type="ECO:0000313" key="2">
    <source>
        <dbReference type="Proteomes" id="UP000028582"/>
    </source>
</evidence>
<accession>A0A081APH2</accession>
<evidence type="ECO:0000313" key="1">
    <source>
        <dbReference type="EMBL" id="ETO80783.1"/>
    </source>
</evidence>